<evidence type="ECO:0000313" key="2">
    <source>
        <dbReference type="EMBL" id="KJV07363.1"/>
    </source>
</evidence>
<organism evidence="2 3">
    <name type="scientific">Methylocucumis oryzae</name>
    <dbReference type="NCBI Taxonomy" id="1632867"/>
    <lineage>
        <taxon>Bacteria</taxon>
        <taxon>Pseudomonadati</taxon>
        <taxon>Pseudomonadota</taxon>
        <taxon>Gammaproteobacteria</taxon>
        <taxon>Methylococcales</taxon>
        <taxon>Methylococcaceae</taxon>
        <taxon>Methylocucumis</taxon>
    </lineage>
</organism>
<sequence length="80" mass="8830">MTQQDIFELIVANTREIMPGLDQHSFKPEDRLADLGANSIDRADIVMMTLEALSLRIPLVELANARNIGELSALLHAKCA</sequence>
<dbReference type="PROSITE" id="PS50075">
    <property type="entry name" value="CARRIER"/>
    <property type="match status" value="1"/>
</dbReference>
<dbReference type="Proteomes" id="UP000033684">
    <property type="component" value="Unassembled WGS sequence"/>
</dbReference>
<name>A0A0F3ILG8_9GAMM</name>
<evidence type="ECO:0000313" key="3">
    <source>
        <dbReference type="Proteomes" id="UP000033684"/>
    </source>
</evidence>
<dbReference type="NCBIfam" id="NF005502">
    <property type="entry name" value="PRK07117.1"/>
    <property type="match status" value="1"/>
</dbReference>
<keyword evidence="3" id="KW-1185">Reference proteome</keyword>
<reference evidence="2 3" key="2">
    <citation type="journal article" date="2016" name="Microb. Ecol.">
        <title>Genome Characteristics of a Novel Type I Methanotroph (Sn10-6) Isolated from a Flooded Indian Rice Field.</title>
        <authorList>
            <person name="Rahalkar M.C."/>
            <person name="Pandit P.S."/>
            <person name="Dhakephalkar P.K."/>
            <person name="Pore S."/>
            <person name="Arora P."/>
            <person name="Kapse N."/>
        </authorList>
    </citation>
    <scope>NUCLEOTIDE SEQUENCE [LARGE SCALE GENOMIC DNA]</scope>
    <source>
        <strain evidence="2 3">Sn10-6</strain>
    </source>
</reference>
<reference evidence="3" key="1">
    <citation type="submission" date="2015-03" db="EMBL/GenBank/DDBJ databases">
        <title>Draft genome sequence of a novel methanotroph (Sn10-6) isolated from flooded ricefield rhizosphere in India.</title>
        <authorList>
            <person name="Pandit P.S."/>
            <person name="Pore S.D."/>
            <person name="Arora P."/>
            <person name="Kapse N.G."/>
            <person name="Dhakephalkar P.K."/>
            <person name="Rahalkar M.C."/>
        </authorList>
    </citation>
    <scope>NUCLEOTIDE SEQUENCE [LARGE SCALE GENOMIC DNA]</scope>
    <source>
        <strain evidence="3">Sn10-6</strain>
    </source>
</reference>
<dbReference type="AlphaFoldDB" id="A0A0F3ILG8"/>
<dbReference type="InterPro" id="IPR009081">
    <property type="entry name" value="PP-bd_ACP"/>
</dbReference>
<dbReference type="EMBL" id="LAJX01000045">
    <property type="protein sequence ID" value="KJV07363.1"/>
    <property type="molecule type" value="Genomic_DNA"/>
</dbReference>
<dbReference type="Gene3D" id="1.10.1200.10">
    <property type="entry name" value="ACP-like"/>
    <property type="match status" value="1"/>
</dbReference>
<comment type="caution">
    <text evidence="2">The sequence shown here is derived from an EMBL/GenBank/DDBJ whole genome shotgun (WGS) entry which is preliminary data.</text>
</comment>
<feature type="domain" description="Carrier" evidence="1">
    <location>
        <begin position="4"/>
        <end position="79"/>
    </location>
</feature>
<proteinExistence type="predicted"/>
<dbReference type="RefSeq" id="WP_045778439.1">
    <property type="nucleotide sequence ID" value="NZ_LAJX01000045.1"/>
</dbReference>
<gene>
    <name evidence="2" type="ORF">VZ94_05285</name>
</gene>
<dbReference type="Pfam" id="PF00550">
    <property type="entry name" value="PP-binding"/>
    <property type="match status" value="1"/>
</dbReference>
<dbReference type="SUPFAM" id="SSF47336">
    <property type="entry name" value="ACP-like"/>
    <property type="match status" value="1"/>
</dbReference>
<evidence type="ECO:0000259" key="1">
    <source>
        <dbReference type="PROSITE" id="PS50075"/>
    </source>
</evidence>
<accession>A0A0F3ILG8</accession>
<protein>
    <recommendedName>
        <fullName evidence="1">Carrier domain-containing protein</fullName>
    </recommendedName>
</protein>
<dbReference type="OrthoDB" id="487863at2"/>
<dbReference type="InterPro" id="IPR036736">
    <property type="entry name" value="ACP-like_sf"/>
</dbReference>